<protein>
    <recommendedName>
        <fullName evidence="7">ATP-dependent (S)-NAD(P)H-hydrate dehydratase</fullName>
        <ecNumber evidence="7">4.2.1.93</ecNumber>
    </recommendedName>
    <alternativeName>
        <fullName evidence="7">ATP-dependent NAD(P)HX dehydratase</fullName>
    </alternativeName>
</protein>
<dbReference type="STRING" id="246409.I1BND9"/>
<dbReference type="EMBL" id="CH476733">
    <property type="protein sequence ID" value="EIE77719.1"/>
    <property type="molecule type" value="Genomic_DNA"/>
</dbReference>
<evidence type="ECO:0000313" key="9">
    <source>
        <dbReference type="EMBL" id="EIE77719.1"/>
    </source>
</evidence>
<gene>
    <name evidence="9" type="ORF">RO3G_02423</name>
</gene>
<comment type="cofactor">
    <cofactor evidence="7">
        <name>Mg(2+)</name>
        <dbReference type="ChEBI" id="CHEBI:18420"/>
    </cofactor>
</comment>
<evidence type="ECO:0000256" key="6">
    <source>
        <dbReference type="ARBA" id="ARBA00047472"/>
    </source>
</evidence>
<comment type="caution">
    <text evidence="7">Lacks conserved residue(s) required for the propagation of feature annotation.</text>
</comment>
<keyword evidence="5 7" id="KW-0456">Lyase</keyword>
<dbReference type="PROSITE" id="PS51383">
    <property type="entry name" value="YJEF_C_3"/>
    <property type="match status" value="1"/>
</dbReference>
<name>I1BND9_RHIO9</name>
<evidence type="ECO:0000256" key="4">
    <source>
        <dbReference type="ARBA" id="ARBA00023027"/>
    </source>
</evidence>
<keyword evidence="3" id="KW-0521">NADP</keyword>
<dbReference type="GeneID" id="93609395"/>
<dbReference type="InterPro" id="IPR029056">
    <property type="entry name" value="Ribokinase-like"/>
</dbReference>
<sequence>MHKGQAGRVGVVGGSEDYTGAPYFSAIAAMKIGVDLCHVFCEPGAGTVIKEKKQVLKKKNVDLIVHPYMRTKEKVESQNSGLKEIVDRVSTVFSRLHVLVVGPGLSRDELMLDSAKELILKAREKNMAIVVDGDGLYLIQQHPETNINAKDHPKEEVAQQLSKSLGGVTIVQKGPEDYIANADEVFQCNVKGGLKRMGGQGDILSGIIAAFLAWGKGYEDGVWEAVLTSHMVEEIGESYDLFVKDKK</sequence>
<dbReference type="InParanoid" id="I1BND9"/>
<feature type="binding site" evidence="7">
    <location>
        <position position="104"/>
    </location>
    <ligand>
        <name>(6S)-NADPHX</name>
        <dbReference type="ChEBI" id="CHEBI:64076"/>
    </ligand>
</feature>
<organism evidence="9 10">
    <name type="scientific">Rhizopus delemar (strain RA 99-880 / ATCC MYA-4621 / FGSC 9543 / NRRL 43880)</name>
    <name type="common">Mucormycosis agent</name>
    <name type="synonym">Rhizopus arrhizus var. delemar</name>
    <dbReference type="NCBI Taxonomy" id="246409"/>
    <lineage>
        <taxon>Eukaryota</taxon>
        <taxon>Fungi</taxon>
        <taxon>Fungi incertae sedis</taxon>
        <taxon>Mucoromycota</taxon>
        <taxon>Mucoromycotina</taxon>
        <taxon>Mucoromycetes</taxon>
        <taxon>Mucorales</taxon>
        <taxon>Mucorineae</taxon>
        <taxon>Rhizopodaceae</taxon>
        <taxon>Rhizopus</taxon>
    </lineage>
</organism>
<keyword evidence="1 7" id="KW-0547">Nucleotide-binding</keyword>
<reference evidence="9 10" key="1">
    <citation type="journal article" date="2009" name="PLoS Genet.">
        <title>Genomic analysis of the basal lineage fungus Rhizopus oryzae reveals a whole-genome duplication.</title>
        <authorList>
            <person name="Ma L.-J."/>
            <person name="Ibrahim A.S."/>
            <person name="Skory C."/>
            <person name="Grabherr M.G."/>
            <person name="Burger G."/>
            <person name="Butler M."/>
            <person name="Elias M."/>
            <person name="Idnurm A."/>
            <person name="Lang B.F."/>
            <person name="Sone T."/>
            <person name="Abe A."/>
            <person name="Calvo S.E."/>
            <person name="Corrochano L.M."/>
            <person name="Engels R."/>
            <person name="Fu J."/>
            <person name="Hansberg W."/>
            <person name="Kim J.-M."/>
            <person name="Kodira C.D."/>
            <person name="Koehrsen M.J."/>
            <person name="Liu B."/>
            <person name="Miranda-Saavedra D."/>
            <person name="O'Leary S."/>
            <person name="Ortiz-Castellanos L."/>
            <person name="Poulter R."/>
            <person name="Rodriguez-Romero J."/>
            <person name="Ruiz-Herrera J."/>
            <person name="Shen Y.-Q."/>
            <person name="Zeng Q."/>
            <person name="Galagan J."/>
            <person name="Birren B.W."/>
            <person name="Cuomo C.A."/>
            <person name="Wickes B.L."/>
        </authorList>
    </citation>
    <scope>NUCLEOTIDE SEQUENCE [LARGE SCALE GENOMIC DNA]</scope>
    <source>
        <strain evidence="10">RA 99-880 / ATCC MYA-4621 / FGSC 9543 / NRRL 43880</strain>
    </source>
</reference>
<keyword evidence="7" id="KW-0963">Cytoplasm</keyword>
<feature type="domain" description="YjeF C-terminal" evidence="8">
    <location>
        <begin position="1"/>
        <end position="247"/>
    </location>
</feature>
<feature type="binding site" evidence="7">
    <location>
        <position position="202"/>
    </location>
    <ligand>
        <name>(6S)-NADPHX</name>
        <dbReference type="ChEBI" id="CHEBI:64076"/>
    </ligand>
</feature>
<dbReference type="EC" id="4.2.1.93" evidence="7"/>
<dbReference type="FunCoup" id="I1BND9">
    <property type="interactions" value="17"/>
</dbReference>
<dbReference type="SUPFAM" id="SSF53613">
    <property type="entry name" value="Ribokinase-like"/>
    <property type="match status" value="1"/>
</dbReference>
<feature type="binding site" evidence="7">
    <location>
        <begin position="173"/>
        <end position="177"/>
    </location>
    <ligand>
        <name>ATP</name>
        <dbReference type="ChEBI" id="CHEBI:30616"/>
    </ligand>
</feature>
<comment type="catalytic activity">
    <reaction evidence="6 7">
        <text>(6S)-NADPHX + ATP = ADP + phosphate + NADPH + H(+)</text>
        <dbReference type="Rhea" id="RHEA:32231"/>
        <dbReference type="ChEBI" id="CHEBI:15378"/>
        <dbReference type="ChEBI" id="CHEBI:30616"/>
        <dbReference type="ChEBI" id="CHEBI:43474"/>
        <dbReference type="ChEBI" id="CHEBI:57783"/>
        <dbReference type="ChEBI" id="CHEBI:64076"/>
        <dbReference type="ChEBI" id="CHEBI:456216"/>
        <dbReference type="EC" id="4.2.1.93"/>
    </reaction>
</comment>
<dbReference type="InterPro" id="IPR000631">
    <property type="entry name" value="CARKD"/>
</dbReference>
<dbReference type="CDD" id="cd01171">
    <property type="entry name" value="YXKO-related"/>
    <property type="match status" value="1"/>
</dbReference>
<dbReference type="Pfam" id="PF01256">
    <property type="entry name" value="Carb_kinase"/>
    <property type="match status" value="2"/>
</dbReference>
<dbReference type="PANTHER" id="PTHR12592">
    <property type="entry name" value="ATP-DEPENDENT (S)-NAD(P)H-HYDRATE DEHYDRATASE FAMILY MEMBER"/>
    <property type="match status" value="1"/>
</dbReference>
<dbReference type="HAMAP" id="MF_01965">
    <property type="entry name" value="NADHX_dehydratase"/>
    <property type="match status" value="1"/>
</dbReference>
<dbReference type="GO" id="GO:0110051">
    <property type="term" value="P:metabolite repair"/>
    <property type="evidence" value="ECO:0007669"/>
    <property type="project" value="TreeGrafter"/>
</dbReference>
<keyword evidence="4 7" id="KW-0520">NAD</keyword>
<dbReference type="GO" id="GO:0046496">
    <property type="term" value="P:nicotinamide nucleotide metabolic process"/>
    <property type="evidence" value="ECO:0007669"/>
    <property type="project" value="UniProtKB-UniRule"/>
</dbReference>
<proteinExistence type="inferred from homology"/>
<evidence type="ECO:0000256" key="7">
    <source>
        <dbReference type="HAMAP-Rule" id="MF_03157"/>
    </source>
</evidence>
<dbReference type="Proteomes" id="UP000009138">
    <property type="component" value="Unassembled WGS sequence"/>
</dbReference>
<comment type="catalytic activity">
    <reaction evidence="7">
        <text>(6S)-NADHX + ATP = ADP + phosphate + NADH + H(+)</text>
        <dbReference type="Rhea" id="RHEA:19017"/>
        <dbReference type="ChEBI" id="CHEBI:15378"/>
        <dbReference type="ChEBI" id="CHEBI:30616"/>
        <dbReference type="ChEBI" id="CHEBI:43474"/>
        <dbReference type="ChEBI" id="CHEBI:57945"/>
        <dbReference type="ChEBI" id="CHEBI:64074"/>
        <dbReference type="ChEBI" id="CHEBI:456216"/>
        <dbReference type="EC" id="4.2.1.93"/>
    </reaction>
</comment>
<dbReference type="OrthoDB" id="8110916at2759"/>
<dbReference type="PANTHER" id="PTHR12592:SF0">
    <property type="entry name" value="ATP-DEPENDENT (S)-NAD(P)H-HYDRATE DEHYDRATASE"/>
    <property type="match status" value="1"/>
</dbReference>
<dbReference type="OMA" id="IMNSIPH"/>
<dbReference type="GO" id="GO:0005737">
    <property type="term" value="C:cytoplasm"/>
    <property type="evidence" value="ECO:0007669"/>
    <property type="project" value="UniProtKB-SubCell"/>
</dbReference>
<dbReference type="VEuPathDB" id="FungiDB:RO3G_02423"/>
<accession>I1BND9</accession>
<evidence type="ECO:0000259" key="8">
    <source>
        <dbReference type="PROSITE" id="PS51383"/>
    </source>
</evidence>
<comment type="similarity">
    <text evidence="7">Belongs to the NnrD/CARKD family.</text>
</comment>
<evidence type="ECO:0000256" key="1">
    <source>
        <dbReference type="ARBA" id="ARBA00022741"/>
    </source>
</evidence>
<keyword evidence="10" id="KW-1185">Reference proteome</keyword>
<dbReference type="GO" id="GO:0047453">
    <property type="term" value="F:ATP-dependent NAD(P)H-hydrate dehydratase activity"/>
    <property type="evidence" value="ECO:0007669"/>
    <property type="project" value="UniProtKB-UniRule"/>
</dbReference>
<dbReference type="AlphaFoldDB" id="I1BND9"/>
<keyword evidence="2 7" id="KW-0067">ATP-binding</keyword>
<comment type="subcellular location">
    <subcellularLocation>
        <location evidence="7">Cytoplasm</location>
    </subcellularLocation>
</comment>
<feature type="binding site" evidence="7">
    <location>
        <begin position="192"/>
        <end position="201"/>
    </location>
    <ligand>
        <name>ATP</name>
        <dbReference type="ChEBI" id="CHEBI:30616"/>
    </ligand>
</feature>
<evidence type="ECO:0000256" key="3">
    <source>
        <dbReference type="ARBA" id="ARBA00022857"/>
    </source>
</evidence>
<evidence type="ECO:0000313" key="10">
    <source>
        <dbReference type="Proteomes" id="UP000009138"/>
    </source>
</evidence>
<evidence type="ECO:0000256" key="2">
    <source>
        <dbReference type="ARBA" id="ARBA00022840"/>
    </source>
</evidence>
<dbReference type="Gene3D" id="3.40.1190.20">
    <property type="match status" value="2"/>
</dbReference>
<evidence type="ECO:0000256" key="5">
    <source>
        <dbReference type="ARBA" id="ARBA00023239"/>
    </source>
</evidence>
<dbReference type="GO" id="GO:0005524">
    <property type="term" value="F:ATP binding"/>
    <property type="evidence" value="ECO:0007669"/>
    <property type="project" value="UniProtKB-KW"/>
</dbReference>
<dbReference type="eggNOG" id="KOG3974">
    <property type="taxonomic scope" value="Eukaryota"/>
</dbReference>
<dbReference type="RefSeq" id="XP_067513115.1">
    <property type="nucleotide sequence ID" value="XM_067657014.1"/>
</dbReference>
<comment type="function">
    <text evidence="7">Catalyzes the dehydration of the S-form of NAD(P)HX at the expense of ATP, which is converted to ADP. Together with NAD(P)HX epimerase, which catalyzes the epimerization of the S- and R-forms, the enzyme allows the repair of both epimers of NAD(P)HX, a damaged form of NAD(P)H that is a result of enzymatic or heat-dependent hydration.</text>
</comment>
<keyword evidence="7" id="KW-0597">Phosphoprotein</keyword>